<name>B0MT70_9BACT</name>
<protein>
    <submittedName>
        <fullName evidence="2">Uncharacterized protein</fullName>
    </submittedName>
</protein>
<dbReference type="EMBL" id="ABFK02000016">
    <property type="protein sequence ID" value="EDS04538.1"/>
    <property type="molecule type" value="Genomic_DNA"/>
</dbReference>
<dbReference type="AlphaFoldDB" id="B0MT70"/>
<feature type="compositionally biased region" description="Low complexity" evidence="1">
    <location>
        <begin position="105"/>
        <end position="116"/>
    </location>
</feature>
<accession>B0MT70</accession>
<feature type="region of interest" description="Disordered" evidence="1">
    <location>
        <begin position="105"/>
        <end position="148"/>
    </location>
</feature>
<reference evidence="2" key="2">
    <citation type="submission" date="2013-09" db="EMBL/GenBank/DDBJ databases">
        <title>Draft genome sequence of Alistipes putredinis (DSM 17216).</title>
        <authorList>
            <person name="Sudarsanam P."/>
            <person name="Ley R."/>
            <person name="Guruge J."/>
            <person name="Turnbaugh P.J."/>
            <person name="Mahowald M."/>
            <person name="Liep D."/>
            <person name="Gordon J."/>
        </authorList>
    </citation>
    <scope>NUCLEOTIDE SEQUENCE</scope>
    <source>
        <strain evidence="2">DSM 17216</strain>
    </source>
</reference>
<sequence>MQKQFYLRLTEAKASKTKPKTGKAERKREPVPVFRSASYLKTMMSKIRKGESNRADLYAKIAEPHPIFGKDSTNHIQNKQVLSEHGLIFAKLTSTFLLKQLISDSSDNRNSVRNNSCKGNVTNRLKNTHPIWQKRQHRPTNHLPKGTK</sequence>
<reference evidence="2" key="1">
    <citation type="submission" date="2007-10" db="EMBL/GenBank/DDBJ databases">
        <authorList>
            <person name="Fulton L."/>
            <person name="Clifton S."/>
            <person name="Fulton B."/>
            <person name="Xu J."/>
            <person name="Minx P."/>
            <person name="Pepin K.H."/>
            <person name="Johnson M."/>
            <person name="Thiruvilangam P."/>
            <person name="Bhonagiri V."/>
            <person name="Nash W.E."/>
            <person name="Mardis E.R."/>
            <person name="Wilson R.K."/>
        </authorList>
    </citation>
    <scope>NUCLEOTIDE SEQUENCE [LARGE SCALE GENOMIC DNA]</scope>
    <source>
        <strain evidence="2">DSM 17216</strain>
    </source>
</reference>
<evidence type="ECO:0000256" key="1">
    <source>
        <dbReference type="SAM" id="MobiDB-lite"/>
    </source>
</evidence>
<proteinExistence type="predicted"/>
<feature type="region of interest" description="Disordered" evidence="1">
    <location>
        <begin position="1"/>
        <end position="29"/>
    </location>
</feature>
<feature type="compositionally biased region" description="Basic residues" evidence="1">
    <location>
        <begin position="132"/>
        <end position="148"/>
    </location>
</feature>
<keyword evidence="3" id="KW-1185">Reference proteome</keyword>
<gene>
    <name evidence="2" type="ORF">ALIPUT_00409</name>
</gene>
<dbReference type="Proteomes" id="UP000005819">
    <property type="component" value="Unassembled WGS sequence"/>
</dbReference>
<evidence type="ECO:0000313" key="3">
    <source>
        <dbReference type="Proteomes" id="UP000005819"/>
    </source>
</evidence>
<evidence type="ECO:0000313" key="2">
    <source>
        <dbReference type="EMBL" id="EDS04538.1"/>
    </source>
</evidence>
<organism evidence="2 3">
    <name type="scientific">Alistipes putredinis DSM 17216</name>
    <dbReference type="NCBI Taxonomy" id="445970"/>
    <lineage>
        <taxon>Bacteria</taxon>
        <taxon>Pseudomonadati</taxon>
        <taxon>Bacteroidota</taxon>
        <taxon>Bacteroidia</taxon>
        <taxon>Bacteroidales</taxon>
        <taxon>Rikenellaceae</taxon>
        <taxon>Alistipes</taxon>
    </lineage>
</organism>
<dbReference type="HOGENOM" id="CLU_1754986_0_0_10"/>
<comment type="caution">
    <text evidence="2">The sequence shown here is derived from an EMBL/GenBank/DDBJ whole genome shotgun (WGS) entry which is preliminary data.</text>
</comment>